<evidence type="ECO:0000313" key="5">
    <source>
        <dbReference type="Proteomes" id="UP001321445"/>
    </source>
</evidence>
<dbReference type="SUPFAM" id="SSF81442">
    <property type="entry name" value="Cytochrome c oxidase subunit I-like"/>
    <property type="match status" value="1"/>
</dbReference>
<feature type="transmembrane region" description="Helical" evidence="2">
    <location>
        <begin position="465"/>
        <end position="485"/>
    </location>
</feature>
<evidence type="ECO:0000256" key="1">
    <source>
        <dbReference type="ARBA" id="ARBA00022660"/>
    </source>
</evidence>
<dbReference type="Gene3D" id="1.20.210.10">
    <property type="entry name" value="Cytochrome c oxidase-like, subunit I domain"/>
    <property type="match status" value="1"/>
</dbReference>
<feature type="transmembrane region" description="Helical" evidence="2">
    <location>
        <begin position="429"/>
        <end position="453"/>
    </location>
</feature>
<evidence type="ECO:0000259" key="3">
    <source>
        <dbReference type="PROSITE" id="PS50855"/>
    </source>
</evidence>
<feature type="transmembrane region" description="Helical" evidence="2">
    <location>
        <begin position="156"/>
        <end position="179"/>
    </location>
</feature>
<dbReference type="RefSeq" id="WP_286336618.1">
    <property type="nucleotide sequence ID" value="NZ_AP027370.1"/>
</dbReference>
<evidence type="ECO:0000256" key="2">
    <source>
        <dbReference type="SAM" id="Phobius"/>
    </source>
</evidence>
<keyword evidence="1" id="KW-0813">Transport</keyword>
<organism evidence="4 5">
    <name type="scientific">Hydrogenimonas cancrithermarum</name>
    <dbReference type="NCBI Taxonomy" id="2993563"/>
    <lineage>
        <taxon>Bacteria</taxon>
        <taxon>Pseudomonadati</taxon>
        <taxon>Campylobacterota</taxon>
        <taxon>Epsilonproteobacteria</taxon>
        <taxon>Campylobacterales</taxon>
        <taxon>Hydrogenimonadaceae</taxon>
        <taxon>Hydrogenimonas</taxon>
    </lineage>
</organism>
<sequence>MQTVEKKPFFDQLMNGTNFDADSLSALQKVTLRAVVMSFIFFGLVALEGMIMRMVQTGPANPLPEMFSHPDHYFSIMTVHPIVGIFGSTYQLVFAAFMFLVPYLTKKPLYSVKLANFVWLCITIGTALAWIAGFIWQYAPLYTLYWPLPADTEQFSIVGGFVFVVGVALIMVGTLGFIYNIYATIFARVGVHKNKTTKELLISGFGIDGLMNLIHKLTGKPPYSKEPALSLPVVAIFRGTVDTFLDAIVILGAGILVLVYLIADAGGLSWDVHAVDSLLYKNYFWWGLDLVADGLVLIYVAGSWYLLATIITGQKLFMENVARAALLLELFVSWMVWSHHLLADQPQPEMMKLVSGEMVTAFELLTQGLALFITLVTLWKARPLKMTPELAYLLGGLVGFGLAVPAGIIQADMGLNRVLHNTQWISFAHFHIALIVGLYMTLYSALYVLWPLVTNNTKLFSKKLTWAHFWLYLIGGVGMGAFAGMAGLDGMLRRHLYVDGEFGGLMILAAIFGSMVLIAWFLFLYNIVMSVGLKGLIGIFKPANNDIASYGIEEEPEPAPAAVKA</sequence>
<keyword evidence="2" id="KW-0812">Transmembrane</keyword>
<feature type="transmembrane region" description="Helical" evidence="2">
    <location>
        <begin position="244"/>
        <end position="263"/>
    </location>
</feature>
<keyword evidence="1" id="KW-0679">Respiratory chain</keyword>
<proteinExistence type="predicted"/>
<dbReference type="InterPro" id="IPR023616">
    <property type="entry name" value="Cyt_c_oxase-like_su1_dom"/>
</dbReference>
<dbReference type="PROSITE" id="PS50855">
    <property type="entry name" value="COX1"/>
    <property type="match status" value="1"/>
</dbReference>
<name>A0ABM8FMQ9_9BACT</name>
<feature type="transmembrane region" description="Helical" evidence="2">
    <location>
        <begin position="390"/>
        <end position="409"/>
    </location>
</feature>
<feature type="transmembrane region" description="Helical" evidence="2">
    <location>
        <begin position="283"/>
        <end position="308"/>
    </location>
</feature>
<evidence type="ECO:0000313" key="4">
    <source>
        <dbReference type="EMBL" id="BDY13674.1"/>
    </source>
</evidence>
<feature type="domain" description="Cytochrome oxidase subunit I profile" evidence="3">
    <location>
        <begin position="28"/>
        <end position="534"/>
    </location>
</feature>
<keyword evidence="2" id="KW-0472">Membrane</keyword>
<feature type="transmembrane region" description="Helical" evidence="2">
    <location>
        <begin position="358"/>
        <end position="378"/>
    </location>
</feature>
<dbReference type="PANTHER" id="PTHR10422">
    <property type="entry name" value="CYTOCHROME C OXIDASE SUBUNIT 1"/>
    <property type="match status" value="1"/>
</dbReference>
<keyword evidence="5" id="KW-1185">Reference proteome</keyword>
<dbReference type="Pfam" id="PF00115">
    <property type="entry name" value="COX1"/>
    <property type="match status" value="1"/>
</dbReference>
<dbReference type="EMBL" id="AP027370">
    <property type="protein sequence ID" value="BDY13674.1"/>
    <property type="molecule type" value="Genomic_DNA"/>
</dbReference>
<feature type="transmembrane region" description="Helical" evidence="2">
    <location>
        <begin position="30"/>
        <end position="52"/>
    </location>
</feature>
<dbReference type="InterPro" id="IPR036927">
    <property type="entry name" value="Cyt_c_oxase-like_su1_sf"/>
</dbReference>
<feature type="transmembrane region" description="Helical" evidence="2">
    <location>
        <begin position="117"/>
        <end position="136"/>
    </location>
</feature>
<feature type="transmembrane region" description="Helical" evidence="2">
    <location>
        <begin position="72"/>
        <end position="105"/>
    </location>
</feature>
<accession>A0ABM8FMQ9</accession>
<keyword evidence="1" id="KW-0249">Electron transport</keyword>
<protein>
    <submittedName>
        <fullName evidence="4">Cytochrome c oxidase subunit 1</fullName>
    </submittedName>
</protein>
<feature type="transmembrane region" description="Helical" evidence="2">
    <location>
        <begin position="320"/>
        <end position="338"/>
    </location>
</feature>
<dbReference type="Proteomes" id="UP001321445">
    <property type="component" value="Chromosome"/>
</dbReference>
<feature type="transmembrane region" description="Helical" evidence="2">
    <location>
        <begin position="505"/>
        <end position="528"/>
    </location>
</feature>
<dbReference type="InterPro" id="IPR000883">
    <property type="entry name" value="Cyt_C_Oxase_1"/>
</dbReference>
<reference evidence="4 5" key="1">
    <citation type="submission" date="2023-03" db="EMBL/GenBank/DDBJ databases">
        <title>Description of Hydrogenimonas sp. ISO32.</title>
        <authorList>
            <person name="Mino S."/>
            <person name="Fukazawa S."/>
            <person name="Sawabe T."/>
        </authorList>
    </citation>
    <scope>NUCLEOTIDE SEQUENCE [LARGE SCALE GENOMIC DNA]</scope>
    <source>
        <strain evidence="4 5">ISO32</strain>
    </source>
</reference>
<gene>
    <name evidence="4" type="ORF">HCR_19860</name>
</gene>
<keyword evidence="2" id="KW-1133">Transmembrane helix</keyword>